<dbReference type="RefSeq" id="XP_007803885.1">
    <property type="nucleotide sequence ID" value="XM_007805694.1"/>
</dbReference>
<gene>
    <name evidence="1" type="ORF">EPUS_04705</name>
</gene>
<dbReference type="HOGENOM" id="CLU_2277469_0_0_1"/>
<proteinExistence type="predicted"/>
<dbReference type="GeneID" id="19239659"/>
<dbReference type="Proteomes" id="UP000019373">
    <property type="component" value="Unassembled WGS sequence"/>
</dbReference>
<organism evidence="1 2">
    <name type="scientific">Endocarpon pusillum (strain Z07020 / HMAS-L-300199)</name>
    <name type="common">Lichen-forming fungus</name>
    <dbReference type="NCBI Taxonomy" id="1263415"/>
    <lineage>
        <taxon>Eukaryota</taxon>
        <taxon>Fungi</taxon>
        <taxon>Dikarya</taxon>
        <taxon>Ascomycota</taxon>
        <taxon>Pezizomycotina</taxon>
        <taxon>Eurotiomycetes</taxon>
        <taxon>Chaetothyriomycetidae</taxon>
        <taxon>Verrucariales</taxon>
        <taxon>Verrucariaceae</taxon>
        <taxon>Endocarpon</taxon>
    </lineage>
</organism>
<keyword evidence="2" id="KW-1185">Reference proteome</keyword>
<evidence type="ECO:0000313" key="2">
    <source>
        <dbReference type="Proteomes" id="UP000019373"/>
    </source>
</evidence>
<protein>
    <submittedName>
        <fullName evidence="1">Uncharacterized protein</fullName>
    </submittedName>
</protein>
<dbReference type="EMBL" id="KE721317">
    <property type="protein sequence ID" value="ERF70427.1"/>
    <property type="molecule type" value="Genomic_DNA"/>
</dbReference>
<reference evidence="2" key="1">
    <citation type="journal article" date="2014" name="BMC Genomics">
        <title>Genome characteristics reveal the impact of lichenization on lichen-forming fungus Endocarpon pusillum Hedwig (Verrucariales, Ascomycota).</title>
        <authorList>
            <person name="Wang Y.-Y."/>
            <person name="Liu B."/>
            <person name="Zhang X.-Y."/>
            <person name="Zhou Q.-M."/>
            <person name="Zhang T."/>
            <person name="Li H."/>
            <person name="Yu Y.-F."/>
            <person name="Zhang X.-L."/>
            <person name="Hao X.-Y."/>
            <person name="Wang M."/>
            <person name="Wang L."/>
            <person name="Wei J.-C."/>
        </authorList>
    </citation>
    <scope>NUCLEOTIDE SEQUENCE [LARGE SCALE GENOMIC DNA]</scope>
    <source>
        <strain evidence="2">Z07020 / HMAS-L-300199</strain>
    </source>
</reference>
<evidence type="ECO:0000313" key="1">
    <source>
        <dbReference type="EMBL" id="ERF70427.1"/>
    </source>
</evidence>
<dbReference type="AlphaFoldDB" id="U1FZP9"/>
<accession>U1FZP9</accession>
<name>U1FZP9_ENDPU</name>
<sequence>MPSVQEEGMPADLASHYKRSLTAHNGCFDVAEAPQWRNNNHFANGKLKLLEASYMHLVDKRPVMNPYSATKLCGIPAEPRTQEALLGDHYFAPEKSADGCAG</sequence>